<dbReference type="Pfam" id="PF06210">
    <property type="entry name" value="DUF1003"/>
    <property type="match status" value="1"/>
</dbReference>
<dbReference type="EMBL" id="JARFYM010000070">
    <property type="protein sequence ID" value="MDL2403917.1"/>
    <property type="molecule type" value="Genomic_DNA"/>
</dbReference>
<keyword evidence="1" id="KW-0812">Transmembrane</keyword>
<keyword evidence="3" id="KW-1185">Reference proteome</keyword>
<dbReference type="InterPro" id="IPR010406">
    <property type="entry name" value="DUF1003"/>
</dbReference>
<evidence type="ECO:0000313" key="3">
    <source>
        <dbReference type="Proteomes" id="UP001172645"/>
    </source>
</evidence>
<keyword evidence="1" id="KW-1133">Transmembrane helix</keyword>
<gene>
    <name evidence="2" type="ORF">PY649_34220</name>
</gene>
<dbReference type="Proteomes" id="UP001172645">
    <property type="component" value="Unassembled WGS sequence"/>
</dbReference>
<protein>
    <submittedName>
        <fullName evidence="2">DUF1003 domain-containing protein</fullName>
    </submittedName>
</protein>
<proteinExistence type="predicted"/>
<evidence type="ECO:0000256" key="1">
    <source>
        <dbReference type="SAM" id="Phobius"/>
    </source>
</evidence>
<evidence type="ECO:0000313" key="2">
    <source>
        <dbReference type="EMBL" id="MDL2403917.1"/>
    </source>
</evidence>
<keyword evidence="1" id="KW-0472">Membrane</keyword>
<organism evidence="2 3">
    <name type="scientific">Rhizobium mayense</name>
    <dbReference type="NCBI Taxonomy" id="1312184"/>
    <lineage>
        <taxon>Bacteria</taxon>
        <taxon>Pseudomonadati</taxon>
        <taxon>Pseudomonadota</taxon>
        <taxon>Alphaproteobacteria</taxon>
        <taxon>Hyphomicrobiales</taxon>
        <taxon>Rhizobiaceae</taxon>
        <taxon>Rhizobium/Agrobacterium group</taxon>
        <taxon>Rhizobium</taxon>
    </lineage>
</organism>
<accession>A0ABT7K5M6</accession>
<dbReference type="PANTHER" id="PTHR41386">
    <property type="entry name" value="INTEGRAL MEMBRANE PROTEIN-RELATED"/>
    <property type="match status" value="1"/>
</dbReference>
<comment type="caution">
    <text evidence="2">The sequence shown here is derived from an EMBL/GenBank/DDBJ whole genome shotgun (WGS) entry which is preliminary data.</text>
</comment>
<feature type="transmembrane region" description="Helical" evidence="1">
    <location>
        <begin position="52"/>
        <end position="72"/>
    </location>
</feature>
<dbReference type="PANTHER" id="PTHR41386:SF1">
    <property type="entry name" value="MEMBRANE PROTEIN"/>
    <property type="match status" value="1"/>
</dbReference>
<reference evidence="2" key="1">
    <citation type="submission" date="2023-06" db="EMBL/GenBank/DDBJ databases">
        <title>Phylogenetic Diversity of Rhizobium strains.</title>
        <authorList>
            <person name="Moura F.T."/>
            <person name="Helene L.C.F."/>
            <person name="Hungria M."/>
        </authorList>
    </citation>
    <scope>NUCLEOTIDE SEQUENCE</scope>
    <source>
        <strain evidence="2">CCGE526</strain>
    </source>
</reference>
<sequence>MEPTELELLAELRRLRRSLRFHSADMCDPTEPLSAGQRVADLVASVMGSWKFIIVQTVLLVAWIWINLLAAAKSWDPYPFILLNLALSFQAAYAAPIIMMSQNRQQDIDRRAAENDYKINVKAELEIELLHEKIDELRAQEVLRLSEAVNFLTELLLQTRKSGRTDVAGAVEQEDPIP</sequence>
<name>A0ABT7K5M6_9HYPH</name>
<feature type="transmembrane region" description="Helical" evidence="1">
    <location>
        <begin position="78"/>
        <end position="101"/>
    </location>
</feature>
<dbReference type="RefSeq" id="WP_285873469.1">
    <property type="nucleotide sequence ID" value="NZ_JARFYM010000070.1"/>
</dbReference>